<proteinExistence type="predicted"/>
<reference evidence="1" key="1">
    <citation type="journal article" date="2003" name="Genome Biol.">
        <title>An integrated gene annotation and transcriptional profiling approach towards the full gene content of the Drosophila genome.</title>
        <authorList>
            <person name="Hild M."/>
            <person name="Beckmann B."/>
            <person name="Haas S.A."/>
            <person name="Koch B."/>
            <person name="Solovyev V."/>
            <person name="Busold C."/>
            <person name="Fellenberg K."/>
            <person name="Boutros M."/>
            <person name="Vingron M."/>
            <person name="Sauer F."/>
            <person name="Hoheisel J.D."/>
            <person name="Paro R."/>
        </authorList>
    </citation>
    <scope>NUCLEOTIDE SEQUENCE</scope>
</reference>
<name>Q6IHS3_DROME</name>
<organism evidence="1">
    <name type="scientific">Drosophila melanogaster</name>
    <name type="common">Fruit fly</name>
    <dbReference type="NCBI Taxonomy" id="7227"/>
    <lineage>
        <taxon>Eukaryota</taxon>
        <taxon>Metazoa</taxon>
        <taxon>Ecdysozoa</taxon>
        <taxon>Arthropoda</taxon>
        <taxon>Hexapoda</taxon>
        <taxon>Insecta</taxon>
        <taxon>Pterygota</taxon>
        <taxon>Neoptera</taxon>
        <taxon>Endopterygota</taxon>
        <taxon>Diptera</taxon>
        <taxon>Brachycera</taxon>
        <taxon>Muscomorpha</taxon>
        <taxon>Ephydroidea</taxon>
        <taxon>Drosophilidae</taxon>
        <taxon>Drosophila</taxon>
        <taxon>Sophophora</taxon>
    </lineage>
</organism>
<dbReference type="EMBL" id="BK003343">
    <property type="protein sequence ID" value="DAA03542.1"/>
    <property type="molecule type" value="Genomic_DNA"/>
</dbReference>
<accession>Q6IHS3</accession>
<protein>
    <submittedName>
        <fullName evidence="1">HDC01267</fullName>
    </submittedName>
</protein>
<sequence length="200" mass="21728">MHYHRPRWRSANSGSAIRRAAIEETWRGERGTTGACGGGGGGMCKRVEWWWRSLLGSGGSHFSADIMVTRSIMGSLGNGTEMRMGAGISIGWMGWLYSIPDGRQSAVVRGSAALGQRAASTASPGRDSILAPKRMPGMVVPPLPIGFALHKMHNLIAAPHENRWNLKIRELENRKIQLLSSGRKSSDIKAAPNLHLISLH</sequence>
<gene>
    <name evidence="1" type="ORF">HDC01267</name>
</gene>
<dbReference type="AlphaFoldDB" id="Q6IHS3"/>
<evidence type="ECO:0000313" key="1">
    <source>
        <dbReference type="EMBL" id="DAA03542.1"/>
    </source>
</evidence>